<sequence length="352" mass="37877">MGETDSCCKNEIRVALAGVGSAASGMLQAIELYSKGEAQGILHPALSVYTPSNIKVVAAFDIDCEKVGKSVSAALFTRPWSLTKYTEVRCDVVVQPGLLLDEPRFETDTRSSELESVVETLRRSGAQVLVNTINSGLNRSTEAYARAAIKAGLAFINATPTPVATSTDMERAFSSAGLPLLGDDLLSQIGGTVFHAYILSFLNSRGVRIKQTYQVDVGGGLENRITVEQDELRLHKRSIKTSTVTSTLPYPVKAVTGTTEYVDYMGNNRESHFEVVGVTTLGAEVEAEITLRTSDGANAAGPLIDAVRAAKVALDKHIGGAVEQVNPYLFKLVRSPIDPISAQTNFLRFFEE</sequence>
<dbReference type="PANTHER" id="PTHR43125:SF1">
    <property type="entry name" value="INOSITOL-3-PHOSPHATE SYNTHASE"/>
    <property type="match status" value="1"/>
</dbReference>
<reference evidence="2 3" key="1">
    <citation type="submission" date="2017-04" db="EMBL/GenBank/DDBJ databases">
        <title>Novel microbial lineages endemic to geothermal iron-oxide mats fill important gaps in the evolutionary history of Archaea.</title>
        <authorList>
            <person name="Jay Z.J."/>
            <person name="Beam J.P."/>
            <person name="Dlakic M."/>
            <person name="Rusch D.B."/>
            <person name="Kozubal M.A."/>
            <person name="Inskeep W.P."/>
        </authorList>
    </citation>
    <scope>NUCLEOTIDE SEQUENCE [LARGE SCALE GENOMIC DNA]</scope>
    <source>
        <strain evidence="2">OSP_D</strain>
    </source>
</reference>
<organism evidence="2 3">
    <name type="scientific">Candidatus Marsarchaeota G2 archaeon OSP_D</name>
    <dbReference type="NCBI Taxonomy" id="1978157"/>
    <lineage>
        <taxon>Archaea</taxon>
        <taxon>Candidatus Marsarchaeota</taxon>
        <taxon>Candidatus Marsarchaeota group 2</taxon>
    </lineage>
</organism>
<name>A0A2R6AYI0_9ARCH</name>
<dbReference type="InterPro" id="IPR052199">
    <property type="entry name" value="MIPS"/>
</dbReference>
<feature type="domain" description="Myo-inositol-1-phosphate synthase GAPDH-like" evidence="1">
    <location>
        <begin position="190"/>
        <end position="295"/>
    </location>
</feature>
<dbReference type="PANTHER" id="PTHR43125">
    <property type="entry name" value="INOSITOL-3-PHOSPHATE SYNTHASE"/>
    <property type="match status" value="1"/>
</dbReference>
<proteinExistence type="predicted"/>
<gene>
    <name evidence="2" type="ORF">B9Q03_04465</name>
</gene>
<accession>A0A2R6AYI0</accession>
<protein>
    <recommendedName>
        <fullName evidence="1">Myo-inositol-1-phosphate synthase GAPDH-like domain-containing protein</fullName>
    </recommendedName>
</protein>
<dbReference type="GO" id="GO:0004512">
    <property type="term" value="F:inositol-3-phosphate synthase activity"/>
    <property type="evidence" value="ECO:0007669"/>
    <property type="project" value="TreeGrafter"/>
</dbReference>
<dbReference type="Pfam" id="PF01658">
    <property type="entry name" value="Inos-1-P_synth"/>
    <property type="match status" value="1"/>
</dbReference>
<dbReference type="InterPro" id="IPR036291">
    <property type="entry name" value="NAD(P)-bd_dom_sf"/>
</dbReference>
<dbReference type="SUPFAM" id="SSF55347">
    <property type="entry name" value="Glyceraldehyde-3-phosphate dehydrogenase-like, C-terminal domain"/>
    <property type="match status" value="1"/>
</dbReference>
<dbReference type="InterPro" id="IPR013021">
    <property type="entry name" value="Myo-inos-1-P_Synthase_GAPDH"/>
</dbReference>
<dbReference type="SUPFAM" id="SSF51735">
    <property type="entry name" value="NAD(P)-binding Rossmann-fold domains"/>
    <property type="match status" value="1"/>
</dbReference>
<dbReference type="EMBL" id="NEXE01000028">
    <property type="protein sequence ID" value="PSN91338.1"/>
    <property type="molecule type" value="Genomic_DNA"/>
</dbReference>
<comment type="caution">
    <text evidence="2">The sequence shown here is derived from an EMBL/GenBank/DDBJ whole genome shotgun (WGS) entry which is preliminary data.</text>
</comment>
<dbReference type="AlphaFoldDB" id="A0A2R6AYI0"/>
<evidence type="ECO:0000313" key="3">
    <source>
        <dbReference type="Proteomes" id="UP000240322"/>
    </source>
</evidence>
<evidence type="ECO:0000313" key="2">
    <source>
        <dbReference type="EMBL" id="PSN91338.1"/>
    </source>
</evidence>
<dbReference type="GO" id="GO:0006021">
    <property type="term" value="P:inositol biosynthetic process"/>
    <property type="evidence" value="ECO:0007669"/>
    <property type="project" value="TreeGrafter"/>
</dbReference>
<dbReference type="Gene3D" id="3.40.50.720">
    <property type="entry name" value="NAD(P)-binding Rossmann-like Domain"/>
    <property type="match status" value="1"/>
</dbReference>
<dbReference type="Proteomes" id="UP000240322">
    <property type="component" value="Unassembled WGS sequence"/>
</dbReference>
<evidence type="ECO:0000259" key="1">
    <source>
        <dbReference type="Pfam" id="PF01658"/>
    </source>
</evidence>
<dbReference type="Gene3D" id="3.30.360.10">
    <property type="entry name" value="Dihydrodipicolinate Reductase, domain 2"/>
    <property type="match status" value="1"/>
</dbReference>